<evidence type="ECO:0000313" key="3">
    <source>
        <dbReference type="Proteomes" id="UP000260983"/>
    </source>
</evidence>
<evidence type="ECO:0000313" key="2">
    <source>
        <dbReference type="EMBL" id="RGN35908.1"/>
    </source>
</evidence>
<evidence type="ECO:0008006" key="4">
    <source>
        <dbReference type="Google" id="ProtNLM"/>
    </source>
</evidence>
<accession>A0A3E5BE99</accession>
<sequence length="292" mass="33480">MKRIFFLFLLMTSMAVMAQESIPQDTTLYLNGRKVVIKERDGKIKVKMYEAKTENDTIENTQVFEGVYLDGRSIERTTTVSVPFMKKKKGNYRFDPHYPAFYFGFDKLAGSKFQYSAEVPQLGSKSWEWGINLFNTGVAITPNNHWGLTTTLGFARIVHKLDDNYGFEKLDGITVCRPAEGDTEYQKSWLRYWAFRLPVSLEWQTRFGSRRAFLAAGPEVEWRVGVKSRAKYDNKKHTLSDKLNTHPLGLNLLLQAGYGCLGFNARFALTSLFEKNKAPELYPASIGIGLYW</sequence>
<feature type="signal peptide" evidence="1">
    <location>
        <begin position="1"/>
        <end position="18"/>
    </location>
</feature>
<feature type="chain" id="PRO_5017801466" description="Outer membrane protein beta-barrel domain-containing protein" evidence="1">
    <location>
        <begin position="19"/>
        <end position="292"/>
    </location>
</feature>
<dbReference type="EMBL" id="QSUL01000006">
    <property type="protein sequence ID" value="RGN35908.1"/>
    <property type="molecule type" value="Genomic_DNA"/>
</dbReference>
<evidence type="ECO:0000256" key="1">
    <source>
        <dbReference type="SAM" id="SignalP"/>
    </source>
</evidence>
<protein>
    <recommendedName>
        <fullName evidence="4">Outer membrane protein beta-barrel domain-containing protein</fullName>
    </recommendedName>
</protein>
<proteinExistence type="predicted"/>
<dbReference type="RefSeq" id="WP_117724176.1">
    <property type="nucleotide sequence ID" value="NZ_CAUGNI010000003.1"/>
</dbReference>
<name>A0A3E5BE99_9BACE</name>
<keyword evidence="1" id="KW-0732">Signal</keyword>
<dbReference type="AlphaFoldDB" id="A0A3E5BE99"/>
<gene>
    <name evidence="2" type="ORF">DXB65_10390</name>
</gene>
<comment type="caution">
    <text evidence="2">The sequence shown here is derived from an EMBL/GenBank/DDBJ whole genome shotgun (WGS) entry which is preliminary data.</text>
</comment>
<organism evidence="2 3">
    <name type="scientific">Bacteroides oleiciplenus</name>
    <dbReference type="NCBI Taxonomy" id="626931"/>
    <lineage>
        <taxon>Bacteria</taxon>
        <taxon>Pseudomonadati</taxon>
        <taxon>Bacteroidota</taxon>
        <taxon>Bacteroidia</taxon>
        <taxon>Bacteroidales</taxon>
        <taxon>Bacteroidaceae</taxon>
        <taxon>Bacteroides</taxon>
    </lineage>
</organism>
<dbReference type="Proteomes" id="UP000260983">
    <property type="component" value="Unassembled WGS sequence"/>
</dbReference>
<reference evidence="2 3" key="1">
    <citation type="submission" date="2018-08" db="EMBL/GenBank/DDBJ databases">
        <title>A genome reference for cultivated species of the human gut microbiota.</title>
        <authorList>
            <person name="Zou Y."/>
            <person name="Xue W."/>
            <person name="Luo G."/>
        </authorList>
    </citation>
    <scope>NUCLEOTIDE SEQUENCE [LARGE SCALE GENOMIC DNA]</scope>
    <source>
        <strain evidence="2 3">OM05-15BH</strain>
    </source>
</reference>